<keyword evidence="1" id="KW-1133">Transmembrane helix</keyword>
<protein>
    <submittedName>
        <fullName evidence="2">Uncharacterized protein</fullName>
    </submittedName>
</protein>
<dbReference type="RefSeq" id="WP_254290144.1">
    <property type="nucleotide sequence ID" value="NZ_JAMLDY010000021.1"/>
</dbReference>
<dbReference type="EMBL" id="JAMLDY010000021">
    <property type="protein sequence ID" value="MCP3736151.1"/>
    <property type="molecule type" value="Genomic_DNA"/>
</dbReference>
<evidence type="ECO:0000256" key="1">
    <source>
        <dbReference type="SAM" id="Phobius"/>
    </source>
</evidence>
<feature type="transmembrane region" description="Helical" evidence="1">
    <location>
        <begin position="215"/>
        <end position="236"/>
    </location>
</feature>
<keyword evidence="1" id="KW-0812">Transmembrane</keyword>
<feature type="transmembrane region" description="Helical" evidence="1">
    <location>
        <begin position="278"/>
        <end position="294"/>
    </location>
</feature>
<feature type="transmembrane region" description="Helical" evidence="1">
    <location>
        <begin position="363"/>
        <end position="382"/>
    </location>
</feature>
<proteinExistence type="predicted"/>
<evidence type="ECO:0000313" key="2">
    <source>
        <dbReference type="EMBL" id="MCP3736151.1"/>
    </source>
</evidence>
<feature type="transmembrane region" description="Helical" evidence="1">
    <location>
        <begin position="183"/>
        <end position="203"/>
    </location>
</feature>
<comment type="caution">
    <text evidence="2">The sequence shown here is derived from an EMBL/GenBank/DDBJ whole genome shotgun (WGS) entry which is preliminary data.</text>
</comment>
<feature type="transmembrane region" description="Helical" evidence="1">
    <location>
        <begin position="30"/>
        <end position="51"/>
    </location>
</feature>
<dbReference type="AlphaFoldDB" id="A0A9X2KRZ2"/>
<feature type="transmembrane region" description="Helical" evidence="1">
    <location>
        <begin position="389"/>
        <end position="408"/>
    </location>
</feature>
<feature type="transmembrane region" description="Helical" evidence="1">
    <location>
        <begin position="446"/>
        <end position="466"/>
    </location>
</feature>
<evidence type="ECO:0000313" key="3">
    <source>
        <dbReference type="Proteomes" id="UP001139486"/>
    </source>
</evidence>
<organism evidence="2 3">
    <name type="scientific">Sphingomonas liriopis</name>
    <dbReference type="NCBI Taxonomy" id="2949094"/>
    <lineage>
        <taxon>Bacteria</taxon>
        <taxon>Pseudomonadati</taxon>
        <taxon>Pseudomonadota</taxon>
        <taxon>Alphaproteobacteria</taxon>
        <taxon>Sphingomonadales</taxon>
        <taxon>Sphingomonadaceae</taxon>
        <taxon>Sphingomonas</taxon>
    </lineage>
</organism>
<sequence length="580" mass="63183">MGSETIMRTAGRRVPKAATTDPWRYLIGRFGLLQIAAALVMTIAYAPAGPVRLSLYYFLDQDRYLLLFGGGVLLLLAYWPLPGRPLPGVSRTRAVQLSAIAAIVAYLGTFFVLHRIALSGDEQSANFAMHYFAKGQIAWAVPDGMHDLVPAMTPVYTFIRGDGAYLTSAYLPVSAAIRALAEALGDGWLAGPLLLFVGATAIWRAARIMWPDRGYAATVALVLVLSAPQVLMNAMSPFATTAHFSLNALWLVCFLRGGRVGHGAALLIGLAATGLHQWHFHIMFVSGFIVWLWLDRRRPLALLYAAACCAYLLVWQVGYGALMDALLGAVQTDGKPHSTLIEILIGRLHRLDQLEPAESLSRFAAWQVMLLLPLALAGATGLRDPDGRWSPLLGCALACALGLLALTFQDRGFGYRYLHGLIPAFGLLAARGWLVLEEQRGKPLPAAALWTAALLTLAVGLPFAMWRSVVYAAPFEAAYRAVRSAPADYVLIDTRQVAYLKDIVRIDDAAPTPVLLDLGYVPAATLTRLCTRSRVMLFDRHQAKALHMTLLRRPTEENATTIAARRAQLHRLGCAMPVPV</sequence>
<accession>A0A9X2KRZ2</accession>
<keyword evidence="1" id="KW-0472">Membrane</keyword>
<feature type="transmembrane region" description="Helical" evidence="1">
    <location>
        <begin position="93"/>
        <end position="113"/>
    </location>
</feature>
<feature type="transmembrane region" description="Helical" evidence="1">
    <location>
        <begin position="63"/>
        <end position="81"/>
    </location>
</feature>
<feature type="transmembrane region" description="Helical" evidence="1">
    <location>
        <begin position="414"/>
        <end position="434"/>
    </location>
</feature>
<reference evidence="2" key="1">
    <citation type="submission" date="2022-05" db="EMBL/GenBank/DDBJ databases">
        <title>Sphingomonas sp. strain RP10 Genome sequencing and assembly.</title>
        <authorList>
            <person name="Kim I."/>
        </authorList>
    </citation>
    <scope>NUCLEOTIDE SEQUENCE</scope>
    <source>
        <strain evidence="2">RP10</strain>
    </source>
</reference>
<name>A0A9X2KRZ2_9SPHN</name>
<keyword evidence="3" id="KW-1185">Reference proteome</keyword>
<gene>
    <name evidence="2" type="ORF">M9979_14845</name>
</gene>
<dbReference type="Proteomes" id="UP001139486">
    <property type="component" value="Unassembled WGS sequence"/>
</dbReference>
<feature type="transmembrane region" description="Helical" evidence="1">
    <location>
        <begin position="301"/>
        <end position="322"/>
    </location>
</feature>